<evidence type="ECO:0000313" key="3">
    <source>
        <dbReference type="CGD" id="CAL0000161636"/>
    </source>
</evidence>
<feature type="coiled-coil region" evidence="1">
    <location>
        <begin position="405"/>
        <end position="494"/>
    </location>
</feature>
<dbReference type="PANTHER" id="PTHR45615">
    <property type="entry name" value="MYOSIN HEAVY CHAIN, NON-MUSCLE"/>
    <property type="match status" value="1"/>
</dbReference>
<dbReference type="InterPro" id="IPR027417">
    <property type="entry name" value="P-loop_NTPase"/>
</dbReference>
<dbReference type="eggNOG" id="ENOG502S8HK">
    <property type="taxonomic scope" value="Eukaryota"/>
</dbReference>
<dbReference type="EMBL" id="FM992695">
    <property type="protein sequence ID" value="CAX40237.1"/>
    <property type="molecule type" value="Genomic_DNA"/>
</dbReference>
<dbReference type="Proteomes" id="UP000002605">
    <property type="component" value="Chromosome R"/>
</dbReference>
<dbReference type="SUPFAM" id="SSF52540">
    <property type="entry name" value="P-loop containing nucleoside triphosphate hydrolases"/>
    <property type="match status" value="1"/>
</dbReference>
<feature type="compositionally biased region" description="Basic residues" evidence="2">
    <location>
        <begin position="290"/>
        <end position="300"/>
    </location>
</feature>
<feature type="region of interest" description="Disordered" evidence="2">
    <location>
        <begin position="1006"/>
        <end position="1044"/>
    </location>
</feature>
<sequence length="1044" mass="118847">MTATIPLYLKINGLHTDANDNSPRFTEVSAKEIKFNENTYEFEKIFGASATAYPELIDDKSSSCVVLVGPTGSGKTTLLKQLIAAKVKNFETQAFISSFEITKLRKINDLVDSASEFKKLQLSSLESTLKRAKYTPDALKLIMSRRSTQPTEVNSNSSRSCLVVTFYYQNTRTTFVDSMATTSSNAFANSDNASITQLIVNHKNVSKSDNLISNFISKNQKLKIVLNLDPYGDPSLIDPSLTNVSDFVKNYEPPTNSSVNSLAKTNNETVVKQIRRVPSYTRPTLSSSRHSPKNFSKRSRINGNSPDKMALNKRVRLKNSPLSQSVDSNPFIEKNSKIYLKNLASRTSSPDTYTDSDSHHECCLQIENLQNEKRVLHKKYVDSIKDLKQDFLAFKQEAAGIIVVLNDLDAQLSELKQKQIDLENVKNDQIKELVNEHELQIEKISKDLTEKFKLVETQLLSKHESHVQQFTKELIAEAESKQQVEEELDNLKTTHDRDCARILELEAQLSDAAKEKSESDYKLTDTSDVINDLKSQIESLKASLSKSEEEREIQNKKLDQVTELKELKELKVEELSNNLSKLQQDLHRKEIEQNEQLEQLHGVSADKEKSLQQSIEQSKIYINSLKDQNAKIDRNWEIKYGTLEQNQQKLTEEHLANKQRDQLEIEKLVKNKTELEADNQALKNQLTEISKQFSTLGAESSELKKQIETTQIKYDQAELVHQELKAEIEKLLKESAGKDGQLKELNQSHERLIQELKSDHEKQVKETKDHIIKEMEEKHQQTIKDIQESHNESIEEINNEHENKAKSIIDSLNEEIEELTSQLKNAESEKNTLQSLKLEYENEIVAYKSKIDQLQKESAESAENLKNYETKFQSMKFDLESDLAIEKQLRKDEGQEYENQIEKLNQLVTEKDLQLSEKGEEIASIRKHIEELDDTKTKLEEKSTTQNGINSLDNSLTKKHAAVVAELSGKITNGDADTDYDNEPLDTNEESTNMAITQSINKRHVLQPLLNNATSPLKKVNSQNSKNDKPTSPKFGSPDLATVD</sequence>
<dbReference type="RefSeq" id="XP_002422233.1">
    <property type="nucleotide sequence ID" value="XM_002422188.1"/>
</dbReference>
<dbReference type="Gene3D" id="3.40.50.300">
    <property type="entry name" value="P-loop containing nucleotide triphosphate hydrolases"/>
    <property type="match status" value="1"/>
</dbReference>
<reference evidence="4 5" key="1">
    <citation type="journal article" date="2009" name="Genome Res.">
        <title>Comparative genomics of the fungal pathogens Candida dubliniensis and Candida albicans.</title>
        <authorList>
            <person name="Jackson A.P."/>
            <person name="Gamble J.A."/>
            <person name="Yeomans T."/>
            <person name="Moran G.P."/>
            <person name="Saunders D."/>
            <person name="Harris D."/>
            <person name="Aslett M."/>
            <person name="Barrell J.F."/>
            <person name="Butler G."/>
            <person name="Citiulo F."/>
            <person name="Coleman D.C."/>
            <person name="de Groot P.W.J."/>
            <person name="Goodwin T.J."/>
            <person name="Quail M.A."/>
            <person name="McQuillan J."/>
            <person name="Munro C.A."/>
            <person name="Pain A."/>
            <person name="Poulter R.T."/>
            <person name="Rajandream M.A."/>
            <person name="Renauld H."/>
            <person name="Spiering M.J."/>
            <person name="Tivey A."/>
            <person name="Gow N.A.R."/>
            <person name="Barrell B."/>
            <person name="Sullivan D.J."/>
            <person name="Berriman M."/>
        </authorList>
    </citation>
    <scope>NUCLEOTIDE SEQUENCE [LARGE SCALE GENOMIC DNA]</scope>
    <source>
        <strain evidence="5">CD36 / ATCC MYA-646 / CBS 7987 / NCPF 3949 / NRRL Y-17841</strain>
    </source>
</reference>
<dbReference type="GO" id="GO:0005737">
    <property type="term" value="C:cytoplasm"/>
    <property type="evidence" value="ECO:0007669"/>
    <property type="project" value="TreeGrafter"/>
</dbReference>
<keyword evidence="5" id="KW-1185">Reference proteome</keyword>
<dbReference type="KEGG" id="cdu:CD36_32850"/>
<dbReference type="GO" id="GO:0000146">
    <property type="term" value="F:microfilament motor activity"/>
    <property type="evidence" value="ECO:0007669"/>
    <property type="project" value="TreeGrafter"/>
</dbReference>
<feature type="compositionally biased region" description="Polar residues" evidence="2">
    <location>
        <begin position="1009"/>
        <end position="1025"/>
    </location>
</feature>
<protein>
    <submittedName>
        <fullName evidence="4">Spindle poly body spacer protein, putative</fullName>
    </submittedName>
</protein>
<dbReference type="GO" id="GO:0051015">
    <property type="term" value="F:actin filament binding"/>
    <property type="evidence" value="ECO:0007669"/>
    <property type="project" value="TreeGrafter"/>
</dbReference>
<dbReference type="OrthoDB" id="4089164at2759"/>
<evidence type="ECO:0000313" key="4">
    <source>
        <dbReference type="EMBL" id="CAX40237.1"/>
    </source>
</evidence>
<dbReference type="CGD" id="CAL0000161636">
    <property type="gene designation" value="Cd36_32850"/>
</dbReference>
<organism evidence="4 5">
    <name type="scientific">Candida dubliniensis (strain CD36 / ATCC MYA-646 / CBS 7987 / NCPF 3949 / NRRL Y-17841)</name>
    <name type="common">Yeast</name>
    <dbReference type="NCBI Taxonomy" id="573826"/>
    <lineage>
        <taxon>Eukaryota</taxon>
        <taxon>Fungi</taxon>
        <taxon>Dikarya</taxon>
        <taxon>Ascomycota</taxon>
        <taxon>Saccharomycotina</taxon>
        <taxon>Pichiomycetes</taxon>
        <taxon>Debaryomycetaceae</taxon>
        <taxon>Candida/Lodderomyces clade</taxon>
        <taxon>Candida</taxon>
    </lineage>
</organism>
<dbReference type="PANTHER" id="PTHR45615:SF40">
    <property type="entry name" value="MYOSIN HEAVY CHAIN, NON-MUSCLE"/>
    <property type="match status" value="1"/>
</dbReference>
<dbReference type="VEuPathDB" id="FungiDB:CD36_32850"/>
<feature type="region of interest" description="Disordered" evidence="2">
    <location>
        <begin position="280"/>
        <end position="309"/>
    </location>
</feature>
<name>B9WMC4_CANDC</name>
<dbReference type="GeneID" id="8049382"/>
<evidence type="ECO:0000256" key="1">
    <source>
        <dbReference type="SAM" id="Coils"/>
    </source>
</evidence>
<evidence type="ECO:0000313" key="5">
    <source>
        <dbReference type="Proteomes" id="UP000002605"/>
    </source>
</evidence>
<proteinExistence type="predicted"/>
<dbReference type="GO" id="GO:0032982">
    <property type="term" value="C:myosin filament"/>
    <property type="evidence" value="ECO:0007669"/>
    <property type="project" value="TreeGrafter"/>
</dbReference>
<dbReference type="GO" id="GO:0016460">
    <property type="term" value="C:myosin II complex"/>
    <property type="evidence" value="ECO:0007669"/>
    <property type="project" value="TreeGrafter"/>
</dbReference>
<keyword evidence="1" id="KW-0175">Coiled coil</keyword>
<feature type="coiled-coil region" evidence="1">
    <location>
        <begin position="523"/>
        <end position="599"/>
    </location>
</feature>
<accession>B9WMC4</accession>
<evidence type="ECO:0000256" key="2">
    <source>
        <dbReference type="SAM" id="MobiDB-lite"/>
    </source>
</evidence>
<dbReference type="HOGENOM" id="CLU_308820_0_0_1"/>
<feature type="coiled-coil region" evidence="1">
    <location>
        <begin position="658"/>
        <end position="945"/>
    </location>
</feature>
<dbReference type="AlphaFoldDB" id="B9WMC4"/>
<gene>
    <name evidence="3" type="ordered locus">Cd36_32850</name>
    <name evidence="4" type="ORF">CD36_32850</name>
</gene>